<dbReference type="Proteomes" id="UP000005239">
    <property type="component" value="Unassembled WGS sequence"/>
</dbReference>
<dbReference type="GO" id="GO:0016298">
    <property type="term" value="F:lipase activity"/>
    <property type="evidence" value="ECO:0000318"/>
    <property type="project" value="GO_Central"/>
</dbReference>
<keyword evidence="5" id="KW-0443">Lipid metabolism</keyword>
<accession>A0A8R1YXJ6</accession>
<evidence type="ECO:0000256" key="7">
    <source>
        <dbReference type="PIRNR" id="PIRNR000862"/>
    </source>
</evidence>
<dbReference type="SUPFAM" id="SSF53474">
    <property type="entry name" value="alpha/beta-Hydrolases"/>
    <property type="match status" value="1"/>
</dbReference>
<keyword evidence="6" id="KW-0325">Glycoprotein</keyword>
<keyword evidence="3 7" id="KW-0378">Hydrolase</keyword>
<name>A0A2A6CQM9_PRIPA</name>
<evidence type="ECO:0000313" key="9">
    <source>
        <dbReference type="Proteomes" id="UP000005239"/>
    </source>
</evidence>
<protein>
    <recommendedName>
        <fullName evidence="7">Lipase</fullName>
    </recommendedName>
</protein>
<dbReference type="InterPro" id="IPR006693">
    <property type="entry name" value="AB_hydrolase_lipase"/>
</dbReference>
<dbReference type="InterPro" id="IPR029058">
    <property type="entry name" value="AB_hydrolase_fold"/>
</dbReference>
<dbReference type="InterPro" id="IPR025483">
    <property type="entry name" value="Lipase_euk"/>
</dbReference>
<evidence type="ECO:0000256" key="3">
    <source>
        <dbReference type="ARBA" id="ARBA00022801"/>
    </source>
</evidence>
<dbReference type="Gene3D" id="3.40.50.1820">
    <property type="entry name" value="alpha/beta hydrolase"/>
    <property type="match status" value="1"/>
</dbReference>
<comment type="similarity">
    <text evidence="1 7">Belongs to the AB hydrolase superfamily. Lipase family.</text>
</comment>
<evidence type="ECO:0000256" key="2">
    <source>
        <dbReference type="ARBA" id="ARBA00022729"/>
    </source>
</evidence>
<dbReference type="OrthoDB" id="9974421at2759"/>
<evidence type="ECO:0000256" key="6">
    <source>
        <dbReference type="ARBA" id="ARBA00023180"/>
    </source>
</evidence>
<proteinExistence type="inferred from homology"/>
<evidence type="ECO:0000313" key="8">
    <source>
        <dbReference type="EnsemblMetazoa" id="PPA40876.1"/>
    </source>
</evidence>
<reference evidence="9" key="1">
    <citation type="journal article" date="2008" name="Nat. Genet.">
        <title>The Pristionchus pacificus genome provides a unique perspective on nematode lifestyle and parasitism.</title>
        <authorList>
            <person name="Dieterich C."/>
            <person name="Clifton S.W."/>
            <person name="Schuster L.N."/>
            <person name="Chinwalla A."/>
            <person name="Delehaunty K."/>
            <person name="Dinkelacker I."/>
            <person name="Fulton L."/>
            <person name="Fulton R."/>
            <person name="Godfrey J."/>
            <person name="Minx P."/>
            <person name="Mitreva M."/>
            <person name="Roeseler W."/>
            <person name="Tian H."/>
            <person name="Witte H."/>
            <person name="Yang S.P."/>
            <person name="Wilson R.K."/>
            <person name="Sommer R.J."/>
        </authorList>
    </citation>
    <scope>NUCLEOTIDE SEQUENCE [LARGE SCALE GENOMIC DNA]</scope>
    <source>
        <strain evidence="9">PS312</strain>
    </source>
</reference>
<dbReference type="AlphaFoldDB" id="A0A2A6CQM9"/>
<evidence type="ECO:0000256" key="4">
    <source>
        <dbReference type="ARBA" id="ARBA00022963"/>
    </source>
</evidence>
<reference evidence="8" key="2">
    <citation type="submission" date="2022-06" db="UniProtKB">
        <authorList>
            <consortium name="EnsemblMetazoa"/>
        </authorList>
    </citation>
    <scope>IDENTIFICATION</scope>
    <source>
        <strain evidence="8">PS312</strain>
    </source>
</reference>
<dbReference type="GO" id="GO:0016042">
    <property type="term" value="P:lipid catabolic process"/>
    <property type="evidence" value="ECO:0007669"/>
    <property type="project" value="UniProtKB-KW"/>
</dbReference>
<sequence length="436" mass="49693">MKFKSCPKKGGINGFRMQLLALSLVLVTGLAQDVEESMTTSEVISNWGYPVETYDIITTDGYILNMLRIPHGQASTSERYSEGNNSSCHRPPLLMLHGLMGDASEFVTNPPESSPGMILADAGFDIFMLNVRGTYYSQRHVNLTKDDREYWKFSTDDIVKYDLPAAIDKSLELNGAKALYIVGHSQGTLISFMLLADLPEYNRKVRAMFELAPVGNIRYIRAFGRFLYRIVDSVKGILDFYKVNLGAHEFGLHSPRLLGEAARFVCGPLFNYEASYSFFSCVGTLFSSEPDRLPERSISCLLQSRVPLYLSNFFVSTSTWNILQYGQTLLHNAVYHFDHSPTENLRRYGQIAAPPYNYSNIDTDVYLFWSRNDWTTTPYEIEKWIIPHMRPVVIKNTFEIPEYNHLDFALATDCREKVFSKIIAIVREKELDACLL</sequence>
<dbReference type="PIRSF" id="PIRSF000862">
    <property type="entry name" value="Steryl_ester_lip"/>
    <property type="match status" value="1"/>
</dbReference>
<dbReference type="GO" id="GO:0006629">
    <property type="term" value="P:lipid metabolic process"/>
    <property type="evidence" value="ECO:0000318"/>
    <property type="project" value="GO_Central"/>
</dbReference>
<gene>
    <name evidence="8" type="primary">WBGene00279245</name>
</gene>
<evidence type="ECO:0000256" key="1">
    <source>
        <dbReference type="ARBA" id="ARBA00010701"/>
    </source>
</evidence>
<dbReference type="EnsemblMetazoa" id="PPA40876.1">
    <property type="protein sequence ID" value="PPA40876.1"/>
    <property type="gene ID" value="WBGene00279245"/>
</dbReference>
<organism evidence="8 9">
    <name type="scientific">Pristionchus pacificus</name>
    <name type="common">Parasitic nematode worm</name>
    <dbReference type="NCBI Taxonomy" id="54126"/>
    <lineage>
        <taxon>Eukaryota</taxon>
        <taxon>Metazoa</taxon>
        <taxon>Ecdysozoa</taxon>
        <taxon>Nematoda</taxon>
        <taxon>Chromadorea</taxon>
        <taxon>Rhabditida</taxon>
        <taxon>Rhabditina</taxon>
        <taxon>Diplogasteromorpha</taxon>
        <taxon>Diplogasteroidea</taxon>
        <taxon>Neodiplogasteridae</taxon>
        <taxon>Pristionchus</taxon>
    </lineage>
</organism>
<keyword evidence="9" id="KW-1185">Reference proteome</keyword>
<dbReference type="FunFam" id="3.40.50.1820:FF:000057">
    <property type="entry name" value="Lipase"/>
    <property type="match status" value="1"/>
</dbReference>
<evidence type="ECO:0000256" key="5">
    <source>
        <dbReference type="ARBA" id="ARBA00023098"/>
    </source>
</evidence>
<keyword evidence="4 7" id="KW-0442">Lipid degradation</keyword>
<keyword evidence="2" id="KW-0732">Signal</keyword>
<accession>A0A2A6CQM9</accession>
<dbReference type="Pfam" id="PF04083">
    <property type="entry name" value="Abhydro_lipase"/>
    <property type="match status" value="1"/>
</dbReference>
<dbReference type="PANTHER" id="PTHR11005">
    <property type="entry name" value="LYSOSOMAL ACID LIPASE-RELATED"/>
    <property type="match status" value="1"/>
</dbReference>